<feature type="compositionally biased region" description="Acidic residues" evidence="1">
    <location>
        <begin position="327"/>
        <end position="342"/>
    </location>
</feature>
<dbReference type="InterPro" id="IPR057191">
    <property type="entry name" value="DUF7869"/>
</dbReference>
<accession>B0XG55</accession>
<dbReference type="KEGG" id="cqu:CpipJ_CPIJ018268"/>
<evidence type="ECO:0000256" key="1">
    <source>
        <dbReference type="SAM" id="MobiDB-lite"/>
    </source>
</evidence>
<evidence type="ECO:0000313" key="5">
    <source>
        <dbReference type="Proteomes" id="UP000002320"/>
    </source>
</evidence>
<dbReference type="AlphaFoldDB" id="B0XG55"/>
<dbReference type="VEuPathDB" id="VectorBase:CPIJ018268"/>
<organism>
    <name type="scientific">Culex quinquefasciatus</name>
    <name type="common">Southern house mosquito</name>
    <name type="synonym">Culex pungens</name>
    <dbReference type="NCBI Taxonomy" id="7176"/>
    <lineage>
        <taxon>Eukaryota</taxon>
        <taxon>Metazoa</taxon>
        <taxon>Ecdysozoa</taxon>
        <taxon>Arthropoda</taxon>
        <taxon>Hexapoda</taxon>
        <taxon>Insecta</taxon>
        <taxon>Pterygota</taxon>
        <taxon>Neoptera</taxon>
        <taxon>Endopterygota</taxon>
        <taxon>Diptera</taxon>
        <taxon>Nematocera</taxon>
        <taxon>Culicoidea</taxon>
        <taxon>Culicidae</taxon>
        <taxon>Culicinae</taxon>
        <taxon>Culicini</taxon>
        <taxon>Culex</taxon>
        <taxon>Culex</taxon>
    </lineage>
</organism>
<evidence type="ECO:0000259" key="2">
    <source>
        <dbReference type="Pfam" id="PF25273"/>
    </source>
</evidence>
<feature type="region of interest" description="Disordered" evidence="1">
    <location>
        <begin position="308"/>
        <end position="342"/>
    </location>
</feature>
<evidence type="ECO:0000313" key="3">
    <source>
        <dbReference type="EMBL" id="EDS27230.1"/>
    </source>
</evidence>
<dbReference type="OrthoDB" id="6781302at2759"/>
<dbReference type="PANTHER" id="PTHR10773:SF19">
    <property type="match status" value="1"/>
</dbReference>
<feature type="region of interest" description="Disordered" evidence="1">
    <location>
        <begin position="21"/>
        <end position="45"/>
    </location>
</feature>
<dbReference type="eggNOG" id="ENOG502SKH0">
    <property type="taxonomic scope" value="Eukaryota"/>
</dbReference>
<gene>
    <name evidence="4" type="primary">6052341</name>
    <name evidence="3" type="ORF">CpipJ_CPIJ018268</name>
</gene>
<reference evidence="4" key="2">
    <citation type="submission" date="2020-05" db="UniProtKB">
        <authorList>
            <consortium name="EnsemblMetazoa"/>
        </authorList>
    </citation>
    <scope>IDENTIFICATION</scope>
    <source>
        <strain evidence="4">JHB</strain>
    </source>
</reference>
<protein>
    <recommendedName>
        <fullName evidence="2">DUF7869 domain-containing protein</fullName>
    </recommendedName>
</protein>
<reference evidence="3" key="1">
    <citation type="submission" date="2007-03" db="EMBL/GenBank/DDBJ databases">
        <title>Annotation of Culex pipiens quinquefasciatus.</title>
        <authorList>
            <consortium name="The Broad Institute Genome Sequencing Platform"/>
            <person name="Atkinson P.W."/>
            <person name="Hemingway J."/>
            <person name="Christensen B.M."/>
            <person name="Higgs S."/>
            <person name="Kodira C."/>
            <person name="Hannick L."/>
            <person name="Megy K."/>
            <person name="O'Leary S."/>
            <person name="Pearson M."/>
            <person name="Haas B.J."/>
            <person name="Mauceli E."/>
            <person name="Wortman J.R."/>
            <person name="Lee N.H."/>
            <person name="Guigo R."/>
            <person name="Stanke M."/>
            <person name="Alvarado L."/>
            <person name="Amedeo P."/>
            <person name="Antoine C.H."/>
            <person name="Arensburger P."/>
            <person name="Bidwell S.L."/>
            <person name="Crawford M."/>
            <person name="Camaro F."/>
            <person name="Devon K."/>
            <person name="Engels R."/>
            <person name="Hammond M."/>
            <person name="Howarth C."/>
            <person name="Koehrsen M."/>
            <person name="Lawson D."/>
            <person name="Montgomery P."/>
            <person name="Nene V."/>
            <person name="Nusbaum C."/>
            <person name="Puiu D."/>
            <person name="Romero-Severson J."/>
            <person name="Severson D.W."/>
            <person name="Shumway M."/>
            <person name="Sisk P."/>
            <person name="Stolte C."/>
            <person name="Zeng Q."/>
            <person name="Eisenstadt E."/>
            <person name="Fraser-Liggett C."/>
            <person name="Strausberg R."/>
            <person name="Galagan J."/>
            <person name="Birren B."/>
            <person name="Collins F.H."/>
        </authorList>
    </citation>
    <scope>NUCLEOTIDE SEQUENCE [LARGE SCALE GENOMIC DNA]</scope>
    <source>
        <strain evidence="3">JHB</strain>
    </source>
</reference>
<name>B0XG55_CULQU</name>
<feature type="domain" description="DUF7869" evidence="2">
    <location>
        <begin position="442"/>
        <end position="559"/>
    </location>
</feature>
<dbReference type="PANTHER" id="PTHR10773">
    <property type="entry name" value="DNA-DIRECTED RNA POLYMERASES I, II, AND III SUBUNIT RPABC2"/>
    <property type="match status" value="1"/>
</dbReference>
<dbReference type="EnsemblMetazoa" id="CPIJ018268-RA">
    <property type="protein sequence ID" value="CPIJ018268-PA"/>
    <property type="gene ID" value="CPIJ018268"/>
</dbReference>
<dbReference type="Proteomes" id="UP000002320">
    <property type="component" value="Unassembled WGS sequence"/>
</dbReference>
<sequence length="670" mass="77288">MEEVKPLSTVDGVTWTFELEESEGEDELVPEMSTSGTPPPDKVPVKRKRVEELVAEVPTPGTPPKVPVGVPVKRKVFRERAHQERKNNHTVISKNCGCILRCFSKLSRDRRLEINQAYWTLSLPDQRSFIRTYSSRSGVKRRRIKSNLDGSGYKKRYTFKYSLQADGGAEIEVCAWFFLNTLGYNEKCNSVIYRAYAAADKEELGADKPEQKPSSLTEIVKADILSYKPTISHYRREHAPNVLYLPSDLSCAKMYTSFNERRIAEQKDSCSYNFYYKVMARLKIRFTKLGHELCEKCRIAEVHFKSSGHRSNQKDEQEFRQTGLELNPEDQPDCVEQSEDSNDEDEASCKVCATWLEHRGAAIASRVQYDQDRVISGDLVVSVDLEKVIQLPRMDRFKEVMFAKRIVALNETFAPLGGGQNGPVQAILWNETTSGRKAPDIMSTFTKHMEFNSTVKRIIYWLDNCASQNKNWDMLLHMILLVNSTWIAAERVTFKYLESGHTFMTADSFHASVERKMRKHQGGELHNFDDFVDCVKGASVEVEPVVTVMNYSDFFEPTVCFKPSVFQKKKTRPYLADIKEIRFDRGSYRLLYKEQFDGPWLQVDIFTKKQLKEITKTDFCLKDSVKWRTENRGIETARKAHIVKKLCPLMAPEKVSFWTNLEECDNMDEF</sequence>
<dbReference type="Pfam" id="PF25273">
    <property type="entry name" value="DUF7869"/>
    <property type="match status" value="1"/>
</dbReference>
<keyword evidence="5" id="KW-1185">Reference proteome</keyword>
<dbReference type="OMA" id="NEINATY"/>
<dbReference type="VEuPathDB" id="VectorBase:CQUJHB013164"/>
<dbReference type="HOGENOM" id="CLU_022629_0_0_1"/>
<dbReference type="InParanoid" id="B0XG55"/>
<proteinExistence type="predicted"/>
<dbReference type="EMBL" id="DS232991">
    <property type="protein sequence ID" value="EDS27230.1"/>
    <property type="molecule type" value="Genomic_DNA"/>
</dbReference>
<evidence type="ECO:0000313" key="4">
    <source>
        <dbReference type="EnsemblMetazoa" id="CPIJ018268-PA"/>
    </source>
</evidence>